<organism evidence="3 4">
    <name type="scientific">Breznakiella homolactica</name>
    <dbReference type="NCBI Taxonomy" id="2798577"/>
    <lineage>
        <taxon>Bacteria</taxon>
        <taxon>Pseudomonadati</taxon>
        <taxon>Spirochaetota</taxon>
        <taxon>Spirochaetia</taxon>
        <taxon>Spirochaetales</taxon>
        <taxon>Breznakiellaceae</taxon>
        <taxon>Breznakiella</taxon>
    </lineage>
</organism>
<evidence type="ECO:0000256" key="1">
    <source>
        <dbReference type="SAM" id="Phobius"/>
    </source>
</evidence>
<feature type="domain" description="YscD cytoplasmic" evidence="2">
    <location>
        <begin position="205"/>
        <end position="293"/>
    </location>
</feature>
<feature type="transmembrane region" description="Helical" evidence="1">
    <location>
        <begin position="39"/>
        <end position="64"/>
    </location>
</feature>
<dbReference type="RefSeq" id="WP_215627567.1">
    <property type="nucleotide sequence ID" value="NZ_CP067089.2"/>
</dbReference>
<feature type="transmembrane region" description="Helical" evidence="1">
    <location>
        <begin position="76"/>
        <end position="101"/>
    </location>
</feature>
<protein>
    <recommendedName>
        <fullName evidence="2">YscD cytoplasmic domain-containing protein</fullName>
    </recommendedName>
</protein>
<reference evidence="3" key="1">
    <citation type="submission" date="2021-01" db="EMBL/GenBank/DDBJ databases">
        <title>Description of Breznakiella homolactica.</title>
        <authorList>
            <person name="Song Y."/>
            <person name="Brune A."/>
        </authorList>
    </citation>
    <scope>NUCLEOTIDE SEQUENCE</scope>
    <source>
        <strain evidence="3">RmG30</strain>
    </source>
</reference>
<proteinExistence type="predicted"/>
<evidence type="ECO:0000313" key="4">
    <source>
        <dbReference type="Proteomes" id="UP000595917"/>
    </source>
</evidence>
<sequence length="295" mass="31228">MTAFIKKILLCLLGLSGALCAWASLEIMLFWGDSAGGYFLLSLIEGIIIGLFFGFVFGSADGILLSDKRRALEGGLSGLCIGALAGAAVTVLVQGLLTALFNMELFSRKTEASLVLPLIRAAGWCILGAAIGSIDGLRSRSPRRAGIGISGGALGGLLGGLLLELAGRFLSNGFAARGIGILVMGTCIGLFYSIFEAQRSFGILKVLTGTIRGKEYLLASAKTILGSSRRSAMDLRGYKGIEDEHLLLRAEKNGVLAESLRGKVTINEKPAEKKTLRYEDVIELGSLKLLFLPVR</sequence>
<keyword evidence="4" id="KW-1185">Reference proteome</keyword>
<feature type="transmembrane region" description="Helical" evidence="1">
    <location>
        <begin position="145"/>
        <end position="163"/>
    </location>
</feature>
<keyword evidence="1" id="KW-0812">Transmembrane</keyword>
<dbReference type="InterPro" id="IPR032030">
    <property type="entry name" value="YscD_cytoplasmic_dom"/>
</dbReference>
<dbReference type="EMBL" id="CP067089">
    <property type="protein sequence ID" value="QQO10263.1"/>
    <property type="molecule type" value="Genomic_DNA"/>
</dbReference>
<feature type="transmembrane region" description="Helical" evidence="1">
    <location>
        <begin position="175"/>
        <end position="195"/>
    </location>
</feature>
<dbReference type="InterPro" id="IPR008984">
    <property type="entry name" value="SMAD_FHA_dom_sf"/>
</dbReference>
<dbReference type="Proteomes" id="UP000595917">
    <property type="component" value="Chromosome"/>
</dbReference>
<name>A0A7T8BCH5_9SPIR</name>
<evidence type="ECO:0000313" key="3">
    <source>
        <dbReference type="EMBL" id="QQO10263.1"/>
    </source>
</evidence>
<dbReference type="AlphaFoldDB" id="A0A7T8BCH5"/>
<dbReference type="Gene3D" id="2.60.200.20">
    <property type="match status" value="1"/>
</dbReference>
<keyword evidence="1" id="KW-1133">Transmembrane helix</keyword>
<accession>A0A7T8BCH5</accession>
<dbReference type="CDD" id="cd00060">
    <property type="entry name" value="FHA"/>
    <property type="match status" value="1"/>
</dbReference>
<dbReference type="SUPFAM" id="SSF49879">
    <property type="entry name" value="SMAD/FHA domain"/>
    <property type="match status" value="1"/>
</dbReference>
<evidence type="ECO:0000259" key="2">
    <source>
        <dbReference type="Pfam" id="PF16697"/>
    </source>
</evidence>
<dbReference type="Pfam" id="PF16697">
    <property type="entry name" value="Yop-YscD_cpl"/>
    <property type="match status" value="1"/>
</dbReference>
<gene>
    <name evidence="3" type="ORF">JFL75_04910</name>
</gene>
<feature type="transmembrane region" description="Helical" evidence="1">
    <location>
        <begin position="113"/>
        <end position="133"/>
    </location>
</feature>
<keyword evidence="1" id="KW-0472">Membrane</keyword>
<dbReference type="KEGG" id="bhc:JFL75_04910"/>